<keyword evidence="1" id="KW-0472">Membrane</keyword>
<feature type="domain" description="FecR protein" evidence="2">
    <location>
        <begin position="171"/>
        <end position="271"/>
    </location>
</feature>
<organism evidence="4 5">
    <name type="scientific">Flagellimonas eckloniae</name>
    <dbReference type="NCBI Taxonomy" id="346185"/>
    <lineage>
        <taxon>Bacteria</taxon>
        <taxon>Pseudomonadati</taxon>
        <taxon>Bacteroidota</taxon>
        <taxon>Flavobacteriia</taxon>
        <taxon>Flavobacteriales</taxon>
        <taxon>Flavobacteriaceae</taxon>
        <taxon>Flagellimonas</taxon>
    </lineage>
</organism>
<evidence type="ECO:0008006" key="6">
    <source>
        <dbReference type="Google" id="ProtNLM"/>
    </source>
</evidence>
<evidence type="ECO:0000256" key="1">
    <source>
        <dbReference type="SAM" id="Phobius"/>
    </source>
</evidence>
<evidence type="ECO:0000259" key="3">
    <source>
        <dbReference type="Pfam" id="PF16344"/>
    </source>
</evidence>
<protein>
    <recommendedName>
        <fullName evidence="6">Anti-sigma factor</fullName>
    </recommendedName>
</protein>
<evidence type="ECO:0000313" key="4">
    <source>
        <dbReference type="EMBL" id="KQC29820.1"/>
    </source>
</evidence>
<accession>A0A0Q1BYK8</accession>
<dbReference type="RefSeq" id="WP_055393990.1">
    <property type="nucleotide sequence ID" value="NZ_LCTZ01000002.1"/>
</dbReference>
<dbReference type="Gene3D" id="2.60.120.1440">
    <property type="match status" value="1"/>
</dbReference>
<feature type="domain" description="Protein FecR C-terminal" evidence="3">
    <location>
        <begin position="314"/>
        <end position="383"/>
    </location>
</feature>
<dbReference type="PIRSF" id="PIRSF018266">
    <property type="entry name" value="FecR"/>
    <property type="match status" value="1"/>
</dbReference>
<keyword evidence="1" id="KW-1133">Transmembrane helix</keyword>
<dbReference type="PATRIC" id="fig|1547436.3.peg.1636"/>
<sequence length="384" mass="43987">MTENEEKLIHKFINKTLTESEWKSFLKWLEKPENKKQFNTYVRADYYVHLSNQDNDKDSKYLKIAEALKTPEAKVRKLWDNPIRVAAASVILLVGFTFLGYYLNKDSVSSIKVVKTTIEQGTDGATLTLDDGTEVNLKKGSSYKNQYLKSNGEELVYVAKEDHEEIDYNYITVKRGKQFTIALSDGTKIWLNSDSKIKYTTSFVSGQQRLVELIYGEAYFDVSPAKELNGDDGFTVIHKHQSVSVLGTEFNIKAYSDEQKVFTTLVEGSVEVMTGNMQSILVPNHQSVVDTKNDGIDIRRADVLSETAWKKGLFMFKNKDLSNIVVTLSRWYDVDIEIENKSLKEIEFKGTLSKNQPLEEILNLIKNTKYINSYEIKENKVVIR</sequence>
<dbReference type="STRING" id="346185.AAY42_07945"/>
<gene>
    <name evidence="4" type="ORF">AAY42_07945</name>
</gene>
<dbReference type="PANTHER" id="PTHR30273">
    <property type="entry name" value="PERIPLASMIC SIGNAL SENSOR AND SIGMA FACTOR ACTIVATOR FECR-RELATED"/>
    <property type="match status" value="1"/>
</dbReference>
<dbReference type="Proteomes" id="UP000050827">
    <property type="component" value="Unassembled WGS sequence"/>
</dbReference>
<dbReference type="InterPro" id="IPR032508">
    <property type="entry name" value="FecR_C"/>
</dbReference>
<evidence type="ECO:0000313" key="5">
    <source>
        <dbReference type="Proteomes" id="UP000050827"/>
    </source>
</evidence>
<dbReference type="PANTHER" id="PTHR30273:SF2">
    <property type="entry name" value="PROTEIN FECR"/>
    <property type="match status" value="1"/>
</dbReference>
<proteinExistence type="predicted"/>
<feature type="transmembrane region" description="Helical" evidence="1">
    <location>
        <begin position="83"/>
        <end position="103"/>
    </location>
</feature>
<dbReference type="InterPro" id="IPR012373">
    <property type="entry name" value="Ferrdict_sens_TM"/>
</dbReference>
<keyword evidence="5" id="KW-1185">Reference proteome</keyword>
<dbReference type="Pfam" id="PF16344">
    <property type="entry name" value="FecR_C"/>
    <property type="match status" value="1"/>
</dbReference>
<dbReference type="Pfam" id="PF04773">
    <property type="entry name" value="FecR"/>
    <property type="match status" value="1"/>
</dbReference>
<dbReference type="EMBL" id="LCTZ01000002">
    <property type="protein sequence ID" value="KQC29820.1"/>
    <property type="molecule type" value="Genomic_DNA"/>
</dbReference>
<keyword evidence="1" id="KW-0812">Transmembrane</keyword>
<dbReference type="GO" id="GO:0016989">
    <property type="term" value="F:sigma factor antagonist activity"/>
    <property type="evidence" value="ECO:0007669"/>
    <property type="project" value="TreeGrafter"/>
</dbReference>
<name>A0A0Q1BYK8_9FLAO</name>
<dbReference type="AlphaFoldDB" id="A0A0Q1BYK8"/>
<dbReference type="InterPro" id="IPR006860">
    <property type="entry name" value="FecR"/>
</dbReference>
<comment type="caution">
    <text evidence="4">The sequence shown here is derived from an EMBL/GenBank/DDBJ whole genome shotgun (WGS) entry which is preliminary data.</text>
</comment>
<reference evidence="4 5" key="1">
    <citation type="submission" date="2015-04" db="EMBL/GenBank/DDBJ databases">
        <title>Complete genome of flavobacterium.</title>
        <authorList>
            <person name="Kwon Y.M."/>
            <person name="Kim S.-J."/>
        </authorList>
    </citation>
    <scope>NUCLEOTIDE SEQUENCE [LARGE SCALE GENOMIC DNA]</scope>
    <source>
        <strain evidence="4 5">DK169</strain>
    </source>
</reference>
<evidence type="ECO:0000259" key="2">
    <source>
        <dbReference type="Pfam" id="PF04773"/>
    </source>
</evidence>
<dbReference type="Gene3D" id="3.55.50.30">
    <property type="match status" value="1"/>
</dbReference>
<dbReference type="OrthoDB" id="704021at2"/>